<dbReference type="GO" id="GO:0055085">
    <property type="term" value="P:transmembrane transport"/>
    <property type="evidence" value="ECO:0007669"/>
    <property type="project" value="UniProtKB-UniRule"/>
</dbReference>
<dbReference type="AlphaFoldDB" id="A0A430ACU5"/>
<organism evidence="8 9">
    <name type="scientific">Vagococcus fessus</name>
    <dbReference type="NCBI Taxonomy" id="120370"/>
    <lineage>
        <taxon>Bacteria</taxon>
        <taxon>Bacillati</taxon>
        <taxon>Bacillota</taxon>
        <taxon>Bacilli</taxon>
        <taxon>Lactobacillales</taxon>
        <taxon>Enterococcaceae</taxon>
        <taxon>Vagococcus</taxon>
    </lineage>
</organism>
<evidence type="ECO:0000313" key="8">
    <source>
        <dbReference type="EMBL" id="RSU05032.1"/>
    </source>
</evidence>
<dbReference type="Pfam" id="PF02687">
    <property type="entry name" value="FtsX"/>
    <property type="match status" value="1"/>
</dbReference>
<keyword evidence="5 6" id="KW-0472">Membrane</keyword>
<keyword evidence="2 6" id="KW-1003">Cell membrane</keyword>
<evidence type="ECO:0000256" key="5">
    <source>
        <dbReference type="ARBA" id="ARBA00023136"/>
    </source>
</evidence>
<comment type="subcellular location">
    <subcellularLocation>
        <location evidence="1 6">Cell membrane</location>
        <topology evidence="1 6">Multi-pass membrane protein</topology>
    </subcellularLocation>
</comment>
<feature type="transmembrane region" description="Helical" evidence="6">
    <location>
        <begin position="54"/>
        <end position="83"/>
    </location>
</feature>
<evidence type="ECO:0000256" key="3">
    <source>
        <dbReference type="ARBA" id="ARBA00022692"/>
    </source>
</evidence>
<keyword evidence="9" id="KW-1185">Reference proteome</keyword>
<feature type="transmembrane region" description="Helical" evidence="6">
    <location>
        <begin position="492"/>
        <end position="516"/>
    </location>
</feature>
<dbReference type="GO" id="GO:0005886">
    <property type="term" value="C:plasma membrane"/>
    <property type="evidence" value="ECO:0007669"/>
    <property type="project" value="UniProtKB-SubCell"/>
</dbReference>
<keyword evidence="6" id="KW-0813">Transport</keyword>
<evidence type="ECO:0000313" key="9">
    <source>
        <dbReference type="Proteomes" id="UP000287101"/>
    </source>
</evidence>
<keyword evidence="4 6" id="KW-1133">Transmembrane helix</keyword>
<gene>
    <name evidence="8" type="ORF">CBF31_03175</name>
</gene>
<feature type="transmembrane region" description="Helical" evidence="6">
    <location>
        <begin position="16"/>
        <end position="34"/>
    </location>
</feature>
<dbReference type="InterPro" id="IPR027022">
    <property type="entry name" value="ABC_permease_BceB-typ"/>
</dbReference>
<evidence type="ECO:0000256" key="1">
    <source>
        <dbReference type="ARBA" id="ARBA00004651"/>
    </source>
</evidence>
<feature type="transmembrane region" description="Helical" evidence="6">
    <location>
        <begin position="547"/>
        <end position="573"/>
    </location>
</feature>
<feature type="transmembrane region" description="Helical" evidence="6">
    <location>
        <begin position="202"/>
        <end position="222"/>
    </location>
</feature>
<reference evidence="8 9" key="1">
    <citation type="submission" date="2017-05" db="EMBL/GenBank/DDBJ databases">
        <title>Vagococcus spp. assemblies.</title>
        <authorList>
            <person name="Gulvik C.A."/>
        </authorList>
    </citation>
    <scope>NUCLEOTIDE SEQUENCE [LARGE SCALE GENOMIC DNA]</scope>
    <source>
        <strain evidence="8 9">CCUG 41755</strain>
    </source>
</reference>
<dbReference type="PANTHER" id="PTHR46795">
    <property type="entry name" value="ABC TRANSPORTER PERMEASE-RELATED-RELATED"/>
    <property type="match status" value="1"/>
</dbReference>
<keyword evidence="3 6" id="KW-0812">Transmembrane</keyword>
<evidence type="ECO:0000256" key="4">
    <source>
        <dbReference type="ARBA" id="ARBA00022989"/>
    </source>
</evidence>
<accession>A0A430ACU5</accession>
<protein>
    <recommendedName>
        <fullName evidence="7">ABC3 transporter permease C-terminal domain-containing protein</fullName>
    </recommendedName>
</protein>
<sequence>MMLKLSLTSVKKRWQDYLVLMMGLMISIAIFYMFQTLSLNSDFLKENIPAIQMVVFVFQLGAILLGMITVVYILYANSFLLSMRKKEYGMYMMLGAKKRKISQMIAIETIFIGLLSMVIGGLVGTGLAQLMGNYLSKAIDLPSKTYVAFVPMALLVTVIFFGILFIMTTIINVTKFRKTRTLDLLYSEGQSERRKKRPVMTIIKMLISLVLIGIGYYCMMNMGSLQLIGVFIAIFTITPGTFLFFGSLVPVVVSWIKGMEKYSSKGIRIFTLSQLSFKASSLARVLGLVTMLLALSLGAVTVGQAFKNFSEDILKVNYNDVVTYNATVDIQKEIDQLDAKEKIHYQSKTKEGTTYFVASEFENNPLLMQEEGNVENPFMNPIVPVKNLKVDHEYSSQTKGEYYITHAFSQLADSYSSENTFALTYKVVSQETFDTIDVKKDDVQVIRVEDYMSQVDHFKTIHALEKERNPKAASNMSKYDMYQSVQGMASGFMFMGFFLGFAFLAMLASCLMFKILSGAYQDVARYDMLHKIGVRRQLLVKSLRKEIFIIFLVPAFLGVVHVLVGLKMFTMFIPNPYQYIALPFAVYSVVYFIYYVVTAQLYKNIVLPKIKS</sequence>
<feature type="transmembrane region" description="Helical" evidence="6">
    <location>
        <begin position="104"/>
        <end position="128"/>
    </location>
</feature>
<evidence type="ECO:0000259" key="7">
    <source>
        <dbReference type="Pfam" id="PF02687"/>
    </source>
</evidence>
<name>A0A430ACU5_9ENTE</name>
<evidence type="ECO:0000256" key="2">
    <source>
        <dbReference type="ARBA" id="ARBA00022475"/>
    </source>
</evidence>
<dbReference type="PIRSF" id="PIRSF018968">
    <property type="entry name" value="ABC_permease_BceB"/>
    <property type="match status" value="1"/>
</dbReference>
<proteinExistence type="inferred from homology"/>
<dbReference type="OrthoDB" id="1705903at2"/>
<comment type="caution">
    <text evidence="8">The sequence shown here is derived from an EMBL/GenBank/DDBJ whole genome shotgun (WGS) entry which is preliminary data.</text>
</comment>
<dbReference type="InterPro" id="IPR052536">
    <property type="entry name" value="ABC-4_Integral_Memb_Prot"/>
</dbReference>
<comment type="similarity">
    <text evidence="6">Belongs to the ABC-4 integral membrane protein family.</text>
</comment>
<feature type="transmembrane region" description="Helical" evidence="6">
    <location>
        <begin position="579"/>
        <end position="602"/>
    </location>
</feature>
<feature type="domain" description="ABC3 transporter permease C-terminal" evidence="7">
    <location>
        <begin position="62"/>
        <end position="169"/>
    </location>
</feature>
<dbReference type="EMBL" id="NGJY01000001">
    <property type="protein sequence ID" value="RSU05032.1"/>
    <property type="molecule type" value="Genomic_DNA"/>
</dbReference>
<dbReference type="Proteomes" id="UP000287101">
    <property type="component" value="Unassembled WGS sequence"/>
</dbReference>
<evidence type="ECO:0000256" key="6">
    <source>
        <dbReference type="PIRNR" id="PIRNR018968"/>
    </source>
</evidence>
<dbReference type="PANTHER" id="PTHR46795:SF3">
    <property type="entry name" value="ABC TRANSPORTER PERMEASE"/>
    <property type="match status" value="1"/>
</dbReference>
<feature type="transmembrane region" description="Helical" evidence="6">
    <location>
        <begin position="228"/>
        <end position="256"/>
    </location>
</feature>
<dbReference type="RefSeq" id="WP_126830894.1">
    <property type="nucleotide sequence ID" value="NZ_CBCRYB010000007.1"/>
</dbReference>
<feature type="transmembrane region" description="Helical" evidence="6">
    <location>
        <begin position="148"/>
        <end position="171"/>
    </location>
</feature>
<dbReference type="InterPro" id="IPR003838">
    <property type="entry name" value="ABC3_permease_C"/>
</dbReference>
<feature type="transmembrane region" description="Helical" evidence="6">
    <location>
        <begin position="285"/>
        <end position="306"/>
    </location>
</feature>